<dbReference type="Pfam" id="PF02954">
    <property type="entry name" value="HTH_8"/>
    <property type="match status" value="1"/>
</dbReference>
<dbReference type="InterPro" id="IPR003593">
    <property type="entry name" value="AAA+_ATPase"/>
</dbReference>
<dbReference type="PANTHER" id="PTHR32071">
    <property type="entry name" value="TRANSCRIPTIONAL REGULATORY PROTEIN"/>
    <property type="match status" value="1"/>
</dbReference>
<dbReference type="Proteomes" id="UP000754226">
    <property type="component" value="Unassembled WGS sequence"/>
</dbReference>
<dbReference type="GO" id="GO:0006355">
    <property type="term" value="P:regulation of DNA-templated transcription"/>
    <property type="evidence" value="ECO:0007669"/>
    <property type="project" value="InterPro"/>
</dbReference>
<dbReference type="Gene3D" id="1.10.10.60">
    <property type="entry name" value="Homeodomain-like"/>
    <property type="match status" value="1"/>
</dbReference>
<protein>
    <submittedName>
        <fullName evidence="6">Sigma 54-interacting transcriptional regulator</fullName>
    </submittedName>
</protein>
<accession>A0A943I4Y9</accession>
<proteinExistence type="predicted"/>
<dbReference type="InterPro" id="IPR027417">
    <property type="entry name" value="P-loop_NTPase"/>
</dbReference>
<evidence type="ECO:0000256" key="4">
    <source>
        <dbReference type="ARBA" id="ARBA00023163"/>
    </source>
</evidence>
<dbReference type="Gene3D" id="3.30.450.40">
    <property type="match status" value="1"/>
</dbReference>
<dbReference type="Gene3D" id="3.40.50.300">
    <property type="entry name" value="P-loop containing nucleotide triphosphate hydrolases"/>
    <property type="match status" value="1"/>
</dbReference>
<dbReference type="SMART" id="SM00382">
    <property type="entry name" value="AAA"/>
    <property type="match status" value="1"/>
</dbReference>
<dbReference type="GO" id="GO:0043565">
    <property type="term" value="F:sequence-specific DNA binding"/>
    <property type="evidence" value="ECO:0007669"/>
    <property type="project" value="InterPro"/>
</dbReference>
<dbReference type="InterPro" id="IPR029016">
    <property type="entry name" value="GAF-like_dom_sf"/>
</dbReference>
<dbReference type="InterPro" id="IPR002078">
    <property type="entry name" value="Sigma_54_int"/>
</dbReference>
<dbReference type="AlphaFoldDB" id="A0A943I4Y9"/>
<keyword evidence="3" id="KW-0805">Transcription regulation</keyword>
<evidence type="ECO:0000313" key="7">
    <source>
        <dbReference type="Proteomes" id="UP000754226"/>
    </source>
</evidence>
<comment type="caution">
    <text evidence="6">The sequence shown here is derived from an EMBL/GenBank/DDBJ whole genome shotgun (WGS) entry which is preliminary data.</text>
</comment>
<feature type="domain" description="Sigma-54 factor interaction" evidence="5">
    <location>
        <begin position="333"/>
        <end position="557"/>
    </location>
</feature>
<sequence length="626" mass="70902">MIRERRNKEKLTSYYNKFIEEGIIDPNVHPWVAESWRRCDARKQNHETMPANGVRLSANELARQLELHKDVLTYVDGLFEQNKQYFNSHNLSMIIVDEKGYVLKNYALPFFQRSIDDIQGMRVLEEDCGTSSLSVARSHNVPFLMFGPEMWVRECHSGDACSAPISVDGQNRYFLSMFSLDQNDLPYDILLSLLMTMKYSVENYLRMIEYWKVCNIISEDIPAAIFWVNRDGSLRYANDRARLRMDEGARMEDVFLNYEHIPVQKGFDGKKTIRKEITWITQDRTYEDVTSVLPVYNGGRVDSVVVITMSIEDLKTTIAHATGYSSRYSLYSMVGNSSEFQALQHKAARVARGDNNILLQGEPGTGKQRLAHGIHQASPRAAAPLITVRGHEGPEEELEEEFFGKTDGTGHLAAGSLELANGGTLFLDEVEKFPTKLGDVLADALKNGVLNKETGVRRKFNVRIIAACDSNLKRLTDKGLFSKSLYELVIGTVVRVPPLRERVEDVEVIANHILTEMAARHSMPTKTLSHEAMELLNSCHWPGNIKQLQGVIEQAFFHTAGSVIDASHIKLPGEHRIEKSWKHDKDAFVASWKQAGGNISKLAIMLGVSRVTLYRYLKKYDLGPKK</sequence>
<dbReference type="Pfam" id="PF00158">
    <property type="entry name" value="Sigma54_activat"/>
    <property type="match status" value="1"/>
</dbReference>
<evidence type="ECO:0000256" key="3">
    <source>
        <dbReference type="ARBA" id="ARBA00023015"/>
    </source>
</evidence>
<keyword evidence="2" id="KW-0067">ATP-binding</keyword>
<dbReference type="SUPFAM" id="SSF46689">
    <property type="entry name" value="Homeodomain-like"/>
    <property type="match status" value="1"/>
</dbReference>
<keyword evidence="4" id="KW-0804">Transcription</keyword>
<dbReference type="PANTHER" id="PTHR32071:SF57">
    <property type="entry name" value="C4-DICARBOXYLATE TRANSPORT TRANSCRIPTIONAL REGULATORY PROTEIN DCTD"/>
    <property type="match status" value="1"/>
</dbReference>
<reference evidence="6" key="1">
    <citation type="submission" date="2021-02" db="EMBL/GenBank/DDBJ databases">
        <title>Infant gut strain persistence is associated with maternal origin, phylogeny, and functional potential including surface adhesion and iron acquisition.</title>
        <authorList>
            <person name="Lou Y.C."/>
        </authorList>
    </citation>
    <scope>NUCLEOTIDE SEQUENCE</scope>
    <source>
        <strain evidence="6">L3_106_000M1_dasL3_106_000M1_concoct_15</strain>
    </source>
</reference>
<dbReference type="InterPro" id="IPR025943">
    <property type="entry name" value="Sigma_54_int_dom_ATP-bd_2"/>
</dbReference>
<dbReference type="SUPFAM" id="SSF52540">
    <property type="entry name" value="P-loop containing nucleoside triphosphate hydrolases"/>
    <property type="match status" value="1"/>
</dbReference>
<dbReference type="CDD" id="cd00009">
    <property type="entry name" value="AAA"/>
    <property type="match status" value="1"/>
</dbReference>
<evidence type="ECO:0000256" key="1">
    <source>
        <dbReference type="ARBA" id="ARBA00022741"/>
    </source>
</evidence>
<gene>
    <name evidence="6" type="ORF">KHX13_02860</name>
</gene>
<dbReference type="Gene3D" id="1.10.8.60">
    <property type="match status" value="1"/>
</dbReference>
<dbReference type="PROSITE" id="PS00676">
    <property type="entry name" value="SIGMA54_INTERACT_2"/>
    <property type="match status" value="1"/>
</dbReference>
<dbReference type="PRINTS" id="PR01657">
    <property type="entry name" value="MCMFAMILY"/>
</dbReference>
<evidence type="ECO:0000313" key="6">
    <source>
        <dbReference type="EMBL" id="MBS5519263.1"/>
    </source>
</evidence>
<evidence type="ECO:0000259" key="5">
    <source>
        <dbReference type="PROSITE" id="PS50045"/>
    </source>
</evidence>
<dbReference type="InterPro" id="IPR009057">
    <property type="entry name" value="Homeodomain-like_sf"/>
</dbReference>
<dbReference type="PROSITE" id="PS50045">
    <property type="entry name" value="SIGMA54_INTERACT_4"/>
    <property type="match status" value="1"/>
</dbReference>
<dbReference type="EMBL" id="JAGZCZ010000003">
    <property type="protein sequence ID" value="MBS5519263.1"/>
    <property type="molecule type" value="Genomic_DNA"/>
</dbReference>
<dbReference type="GO" id="GO:0005524">
    <property type="term" value="F:ATP binding"/>
    <property type="evidence" value="ECO:0007669"/>
    <property type="project" value="UniProtKB-KW"/>
</dbReference>
<organism evidence="6 7">
    <name type="scientific">Acidaminococcus intestini</name>
    <dbReference type="NCBI Taxonomy" id="187327"/>
    <lineage>
        <taxon>Bacteria</taxon>
        <taxon>Bacillati</taxon>
        <taxon>Bacillota</taxon>
        <taxon>Negativicutes</taxon>
        <taxon>Acidaminococcales</taxon>
        <taxon>Acidaminococcaceae</taxon>
        <taxon>Acidaminococcus</taxon>
    </lineage>
</organism>
<name>A0A943I4Y9_9FIRM</name>
<evidence type="ECO:0000256" key="2">
    <source>
        <dbReference type="ARBA" id="ARBA00022840"/>
    </source>
</evidence>
<dbReference type="InterPro" id="IPR058031">
    <property type="entry name" value="AAA_lid_NorR"/>
</dbReference>
<dbReference type="InterPro" id="IPR002197">
    <property type="entry name" value="HTH_Fis"/>
</dbReference>
<keyword evidence="1" id="KW-0547">Nucleotide-binding</keyword>
<dbReference type="Pfam" id="PF25601">
    <property type="entry name" value="AAA_lid_14"/>
    <property type="match status" value="1"/>
</dbReference>
<dbReference type="InterPro" id="IPR001208">
    <property type="entry name" value="MCM_dom"/>
</dbReference>